<name>A0A815M9C4_ADIRI</name>
<accession>A0A815M9C4</accession>
<evidence type="ECO:0000256" key="1">
    <source>
        <dbReference type="SAM" id="Phobius"/>
    </source>
</evidence>
<gene>
    <name evidence="2" type="ORF">EDS130_LOCUS37420</name>
</gene>
<evidence type="ECO:0000313" key="2">
    <source>
        <dbReference type="EMBL" id="CAF1420267.1"/>
    </source>
</evidence>
<reference evidence="2" key="1">
    <citation type="submission" date="2021-02" db="EMBL/GenBank/DDBJ databases">
        <authorList>
            <person name="Nowell W R."/>
        </authorList>
    </citation>
    <scope>NUCLEOTIDE SEQUENCE</scope>
</reference>
<dbReference type="AlphaFoldDB" id="A0A815M9C4"/>
<dbReference type="EMBL" id="CAJNOJ010000368">
    <property type="protein sequence ID" value="CAF1420267.1"/>
    <property type="molecule type" value="Genomic_DNA"/>
</dbReference>
<protein>
    <submittedName>
        <fullName evidence="2">Uncharacterized protein</fullName>
    </submittedName>
</protein>
<sequence>MDNDTRFPALSGGEVIVGKYRGRERSQLNKAIVIVTNFRLLIRWKATICGCVNRSSYSSIILDSIDRIDETRLDEKLTFLSITVLLVGIISCIYGFIYETQWLRPLGITFIVFGMVLVVCLWSLSKRKCITLRGTFGLKRVMFKTVIAREFAGQLSEMIHQRRIQYFGAQNTRNGSYSPREFLTPLVAMNVTGTDVKVESENTYDPLLNTA</sequence>
<keyword evidence="1" id="KW-1133">Transmembrane helix</keyword>
<keyword evidence="1" id="KW-0812">Transmembrane</keyword>
<keyword evidence="1" id="KW-0472">Membrane</keyword>
<feature type="transmembrane region" description="Helical" evidence="1">
    <location>
        <begin position="77"/>
        <end position="97"/>
    </location>
</feature>
<comment type="caution">
    <text evidence="2">The sequence shown here is derived from an EMBL/GenBank/DDBJ whole genome shotgun (WGS) entry which is preliminary data.</text>
</comment>
<feature type="transmembrane region" description="Helical" evidence="1">
    <location>
        <begin position="103"/>
        <end position="124"/>
    </location>
</feature>
<organism evidence="2 3">
    <name type="scientific">Adineta ricciae</name>
    <name type="common">Rotifer</name>
    <dbReference type="NCBI Taxonomy" id="249248"/>
    <lineage>
        <taxon>Eukaryota</taxon>
        <taxon>Metazoa</taxon>
        <taxon>Spiralia</taxon>
        <taxon>Gnathifera</taxon>
        <taxon>Rotifera</taxon>
        <taxon>Eurotatoria</taxon>
        <taxon>Bdelloidea</taxon>
        <taxon>Adinetida</taxon>
        <taxon>Adinetidae</taxon>
        <taxon>Adineta</taxon>
    </lineage>
</organism>
<evidence type="ECO:0000313" key="3">
    <source>
        <dbReference type="Proteomes" id="UP000663852"/>
    </source>
</evidence>
<dbReference type="OrthoDB" id="10080779at2759"/>
<proteinExistence type="predicted"/>
<dbReference type="Proteomes" id="UP000663852">
    <property type="component" value="Unassembled WGS sequence"/>
</dbReference>